<feature type="compositionally biased region" description="Low complexity" evidence="3">
    <location>
        <begin position="477"/>
        <end position="488"/>
    </location>
</feature>
<feature type="transmembrane region" description="Helical" evidence="4">
    <location>
        <begin position="179"/>
        <end position="199"/>
    </location>
</feature>
<keyword evidence="4" id="KW-1133">Transmembrane helix</keyword>
<dbReference type="GO" id="GO:0046872">
    <property type="term" value="F:metal ion binding"/>
    <property type="evidence" value="ECO:0007669"/>
    <property type="project" value="UniProtKB-KW"/>
</dbReference>
<evidence type="ECO:0000259" key="5">
    <source>
        <dbReference type="Pfam" id="PF00149"/>
    </source>
</evidence>
<evidence type="ECO:0000256" key="3">
    <source>
        <dbReference type="SAM" id="MobiDB-lite"/>
    </source>
</evidence>
<dbReference type="GO" id="GO:0008758">
    <property type="term" value="F:UDP-2,3-diacylglucosamine hydrolase activity"/>
    <property type="evidence" value="ECO:0007669"/>
    <property type="project" value="TreeGrafter"/>
</dbReference>
<feature type="transmembrane region" description="Helical" evidence="4">
    <location>
        <begin position="206"/>
        <end position="227"/>
    </location>
</feature>
<evidence type="ECO:0000256" key="4">
    <source>
        <dbReference type="SAM" id="Phobius"/>
    </source>
</evidence>
<keyword evidence="7" id="KW-1185">Reference proteome</keyword>
<proteinExistence type="predicted"/>
<dbReference type="AlphaFoldDB" id="A0A7W5ABI3"/>
<organism evidence="6 7">
    <name type="scientific">Actinoplanes campanulatus</name>
    <dbReference type="NCBI Taxonomy" id="113559"/>
    <lineage>
        <taxon>Bacteria</taxon>
        <taxon>Bacillati</taxon>
        <taxon>Actinomycetota</taxon>
        <taxon>Actinomycetes</taxon>
        <taxon>Micromonosporales</taxon>
        <taxon>Micromonosporaceae</taxon>
        <taxon>Actinoplanes</taxon>
    </lineage>
</organism>
<name>A0A7W5ABI3_9ACTN</name>
<dbReference type="GO" id="GO:0009245">
    <property type="term" value="P:lipid A biosynthetic process"/>
    <property type="evidence" value="ECO:0007669"/>
    <property type="project" value="TreeGrafter"/>
</dbReference>
<dbReference type="Pfam" id="PF00149">
    <property type="entry name" value="Metallophos"/>
    <property type="match status" value="1"/>
</dbReference>
<feature type="compositionally biased region" description="Polar residues" evidence="3">
    <location>
        <begin position="568"/>
        <end position="577"/>
    </location>
</feature>
<evidence type="ECO:0000256" key="2">
    <source>
        <dbReference type="ARBA" id="ARBA00022801"/>
    </source>
</evidence>
<sequence>MSEAPTNQEPPGQSGRRRAAALAESVARLFRSAAGFAGFLRAPAGPLRAGAGFFRAATGLTGRAVRHRWSRRLRVAAAVGLTAVVGSLIGVMLFARSDLNVGPFSAEMSVIPSVHGGTEVNIPPLGSLHLDSHRGPVHLRVDLGSLDQSRTEALIDNPAAISTAGERAVDEVVAGVARLGLRTMGLAVLSTLVLAALIFRDTRRTAAAGLTALVVTGGSLGLAAATLRPNSISEPRYEGLLVNAPAVVGDARRIADNYGRYSEQLQAILGNVSRVYSTISALPVYEPAGNTTRLLHVSDLHLNPTSWGLIRTVVDTFDIDAVIDTGDIVDWGSSAETSFVASIPSVQVPYIYVRGNHDSAAIQAAVARQSNAVVLDDALTEIDGLTIAGIGDPQFTPDKSETNVAGDESGPELLTAAGDRLAQTIRDSGKKVDIALVHDPAMAQPLSGVVPLVLAGHLHRRVVSTLPAPTAPPPGPSTSASPVPSASTAPPPTFTTRLMVEGSTGGAGLRGLEGEDATPLSLSVLYFDENNELKAYDDIQLGGTGESNVEMQRNVIGLEPEPTPTPAPSLSSIQPSR</sequence>
<keyword evidence="2" id="KW-0378">Hydrolase</keyword>
<protein>
    <submittedName>
        <fullName evidence="6">Putative phosphodiesterase</fullName>
    </submittedName>
</protein>
<feature type="region of interest" description="Disordered" evidence="3">
    <location>
        <begin position="465"/>
        <end position="514"/>
    </location>
</feature>
<dbReference type="Gene3D" id="3.60.21.10">
    <property type="match status" value="1"/>
</dbReference>
<dbReference type="SUPFAM" id="SSF56300">
    <property type="entry name" value="Metallo-dependent phosphatases"/>
    <property type="match status" value="1"/>
</dbReference>
<feature type="region of interest" description="Disordered" evidence="3">
    <location>
        <begin position="541"/>
        <end position="577"/>
    </location>
</feature>
<keyword evidence="4" id="KW-0812">Transmembrane</keyword>
<dbReference type="InterPro" id="IPR004843">
    <property type="entry name" value="Calcineurin-like_PHP"/>
</dbReference>
<dbReference type="EMBL" id="JACHXF010000001">
    <property type="protein sequence ID" value="MBB3093223.1"/>
    <property type="molecule type" value="Genomic_DNA"/>
</dbReference>
<dbReference type="InterPro" id="IPR051158">
    <property type="entry name" value="Metallophosphoesterase_sf"/>
</dbReference>
<dbReference type="RefSeq" id="WP_183216691.1">
    <property type="nucleotide sequence ID" value="NZ_BMPW01000001.1"/>
</dbReference>
<keyword evidence="4" id="KW-0472">Membrane</keyword>
<gene>
    <name evidence="6" type="ORF">FHR83_000857</name>
</gene>
<dbReference type="InterPro" id="IPR029052">
    <property type="entry name" value="Metallo-depent_PP-like"/>
</dbReference>
<reference evidence="6 7" key="1">
    <citation type="submission" date="2020-08" db="EMBL/GenBank/DDBJ databases">
        <title>Genomic Encyclopedia of Type Strains, Phase III (KMG-III): the genomes of soil and plant-associated and newly described type strains.</title>
        <authorList>
            <person name="Whitman W."/>
        </authorList>
    </citation>
    <scope>NUCLEOTIDE SEQUENCE [LARGE SCALE GENOMIC DNA]</scope>
    <source>
        <strain evidence="6 7">CECT 3287</strain>
    </source>
</reference>
<keyword evidence="1" id="KW-0479">Metal-binding</keyword>
<feature type="domain" description="Calcineurin-like phosphoesterase" evidence="5">
    <location>
        <begin position="293"/>
        <end position="460"/>
    </location>
</feature>
<feature type="transmembrane region" description="Helical" evidence="4">
    <location>
        <begin position="73"/>
        <end position="95"/>
    </location>
</feature>
<dbReference type="PANTHER" id="PTHR31302">
    <property type="entry name" value="TRANSMEMBRANE PROTEIN WITH METALLOPHOSPHOESTERASE DOMAIN-RELATED"/>
    <property type="match status" value="1"/>
</dbReference>
<comment type="caution">
    <text evidence="6">The sequence shown here is derived from an EMBL/GenBank/DDBJ whole genome shotgun (WGS) entry which is preliminary data.</text>
</comment>
<evidence type="ECO:0000313" key="6">
    <source>
        <dbReference type="EMBL" id="MBB3093223.1"/>
    </source>
</evidence>
<dbReference type="GO" id="GO:0016020">
    <property type="term" value="C:membrane"/>
    <property type="evidence" value="ECO:0007669"/>
    <property type="project" value="GOC"/>
</dbReference>
<evidence type="ECO:0000313" key="7">
    <source>
        <dbReference type="Proteomes" id="UP000590749"/>
    </source>
</evidence>
<dbReference type="Proteomes" id="UP000590749">
    <property type="component" value="Unassembled WGS sequence"/>
</dbReference>
<accession>A0A7W5ABI3</accession>
<dbReference type="PANTHER" id="PTHR31302:SF31">
    <property type="entry name" value="PHOSPHODIESTERASE YAEI"/>
    <property type="match status" value="1"/>
</dbReference>
<evidence type="ECO:0000256" key="1">
    <source>
        <dbReference type="ARBA" id="ARBA00022723"/>
    </source>
</evidence>